<comment type="caution">
    <text evidence="8">The sequence shown here is derived from an EMBL/GenBank/DDBJ whole genome shotgun (WGS) entry which is preliminary data.</text>
</comment>
<protein>
    <recommendedName>
        <fullName evidence="4">Alanine racemase</fullName>
        <ecNumber evidence="4">5.1.1.1</ecNumber>
    </recommendedName>
</protein>
<name>A0A532VAL8_UNCT6</name>
<sequence>MPQRGRVWAEIDIDALVHNYRLIRETVGEAKVLAAVKAEAYGHGGREVARVLENLGVEYFGVASTEEAIDLRTNGQIRRPILVLSPVPYREIGAIFDYTLTPTVTEEGFAKALAQEANRRGKILGVHVEVDTGMGRTGVSPKEAPALISLVINKPGLRLEGVFTHFPAAETDKEFTEKQVSIFDQLIARLRSEGIEVPALHSANSAAIFKYPQARYDIVRPGLALYGIEPEGMEASLDLAPVLTLRTRIVNLRRLPKGASISYGRTYVLEHETLVATVSVGYGDGYPRALSNKGEVLYGGKRYPIIGTVCMDLMMLDLSKASGAKIGEEVTLIGRDGKALLTADEVAGWACTIPYEITTRISPRVPRIYRTSKRILGARTLLGSTTGL</sequence>
<dbReference type="InterPro" id="IPR001608">
    <property type="entry name" value="Ala_racemase_N"/>
</dbReference>
<evidence type="ECO:0000259" key="7">
    <source>
        <dbReference type="SMART" id="SM01005"/>
    </source>
</evidence>
<dbReference type="InterPro" id="IPR020622">
    <property type="entry name" value="Ala_racemase_pyridoxalP-BS"/>
</dbReference>
<dbReference type="Gene3D" id="2.40.37.10">
    <property type="entry name" value="Lyase, Ornithine Decarboxylase, Chain A, domain 1"/>
    <property type="match status" value="1"/>
</dbReference>
<comment type="pathway">
    <text evidence="4">Amino-acid biosynthesis; D-alanine biosynthesis; D-alanine from L-alanine: step 1/1.</text>
</comment>
<dbReference type="PANTHER" id="PTHR30511">
    <property type="entry name" value="ALANINE RACEMASE"/>
    <property type="match status" value="1"/>
</dbReference>
<dbReference type="UniPathway" id="UPA00042">
    <property type="reaction ID" value="UER00497"/>
</dbReference>
<dbReference type="FunFam" id="3.20.20.10:FF:000002">
    <property type="entry name" value="Alanine racemase"/>
    <property type="match status" value="1"/>
</dbReference>
<evidence type="ECO:0000313" key="9">
    <source>
        <dbReference type="Proteomes" id="UP000317778"/>
    </source>
</evidence>
<dbReference type="SUPFAM" id="SSF50621">
    <property type="entry name" value="Alanine racemase C-terminal domain-like"/>
    <property type="match status" value="1"/>
</dbReference>
<feature type="active site" description="Proton acceptor; specific for L-alanine" evidence="4">
    <location>
        <position position="263"/>
    </location>
</feature>
<dbReference type="AlphaFoldDB" id="A0A532VAL8"/>
<dbReference type="EC" id="5.1.1.1" evidence="4"/>
<dbReference type="NCBIfam" id="TIGR00492">
    <property type="entry name" value="alr"/>
    <property type="match status" value="1"/>
</dbReference>
<comment type="catalytic activity">
    <reaction evidence="4">
        <text>L-alanine = D-alanine</text>
        <dbReference type="Rhea" id="RHEA:20249"/>
        <dbReference type="ChEBI" id="CHEBI:57416"/>
        <dbReference type="ChEBI" id="CHEBI:57972"/>
        <dbReference type="EC" id="5.1.1.1"/>
    </reaction>
</comment>
<dbReference type="PRINTS" id="PR00992">
    <property type="entry name" value="ALARACEMASE"/>
</dbReference>
<feature type="binding site" evidence="4 6">
    <location>
        <position position="311"/>
    </location>
    <ligand>
        <name>substrate</name>
    </ligand>
</feature>
<reference evidence="8 9" key="1">
    <citation type="submission" date="2017-06" db="EMBL/GenBank/DDBJ databases">
        <title>Novel microbial phyla capable of carbon fixation and sulfur reduction in deep-sea sediments.</title>
        <authorList>
            <person name="Huang J."/>
            <person name="Baker B."/>
            <person name="Wang Y."/>
        </authorList>
    </citation>
    <scope>NUCLEOTIDE SEQUENCE [LARGE SCALE GENOMIC DNA]</scope>
    <source>
        <strain evidence="8">B3_TA06</strain>
    </source>
</reference>
<dbReference type="GO" id="GO:0008784">
    <property type="term" value="F:alanine racemase activity"/>
    <property type="evidence" value="ECO:0007669"/>
    <property type="project" value="UniProtKB-UniRule"/>
</dbReference>
<dbReference type="Pfam" id="PF00842">
    <property type="entry name" value="Ala_racemase_C"/>
    <property type="match status" value="1"/>
</dbReference>
<evidence type="ECO:0000256" key="4">
    <source>
        <dbReference type="HAMAP-Rule" id="MF_01201"/>
    </source>
</evidence>
<dbReference type="GO" id="GO:0030170">
    <property type="term" value="F:pyridoxal phosphate binding"/>
    <property type="evidence" value="ECO:0007669"/>
    <property type="project" value="UniProtKB-UniRule"/>
</dbReference>
<comment type="similarity">
    <text evidence="4">Belongs to the alanine racemase family.</text>
</comment>
<dbReference type="SUPFAM" id="SSF51419">
    <property type="entry name" value="PLP-binding barrel"/>
    <property type="match status" value="1"/>
</dbReference>
<evidence type="ECO:0000256" key="2">
    <source>
        <dbReference type="ARBA" id="ARBA00022898"/>
    </source>
</evidence>
<dbReference type="Gene3D" id="3.20.20.10">
    <property type="entry name" value="Alanine racemase"/>
    <property type="match status" value="1"/>
</dbReference>
<comment type="cofactor">
    <cofactor evidence="1 4 5">
        <name>pyridoxal 5'-phosphate</name>
        <dbReference type="ChEBI" id="CHEBI:597326"/>
    </cofactor>
</comment>
<evidence type="ECO:0000313" key="8">
    <source>
        <dbReference type="EMBL" id="TKJ44253.1"/>
    </source>
</evidence>
<dbReference type="GO" id="GO:0030632">
    <property type="term" value="P:D-alanine biosynthetic process"/>
    <property type="evidence" value="ECO:0007669"/>
    <property type="project" value="UniProtKB-UniRule"/>
</dbReference>
<dbReference type="Pfam" id="PF01168">
    <property type="entry name" value="Ala_racemase_N"/>
    <property type="match status" value="1"/>
</dbReference>
<dbReference type="CDD" id="cd00430">
    <property type="entry name" value="PLPDE_III_AR"/>
    <property type="match status" value="1"/>
</dbReference>
<dbReference type="GO" id="GO:0005829">
    <property type="term" value="C:cytosol"/>
    <property type="evidence" value="ECO:0007669"/>
    <property type="project" value="TreeGrafter"/>
</dbReference>
<evidence type="ECO:0000256" key="5">
    <source>
        <dbReference type="PIRSR" id="PIRSR600821-50"/>
    </source>
</evidence>
<dbReference type="HAMAP" id="MF_01201">
    <property type="entry name" value="Ala_racemase"/>
    <property type="match status" value="1"/>
</dbReference>
<feature type="binding site" evidence="4 6">
    <location>
        <position position="136"/>
    </location>
    <ligand>
        <name>substrate</name>
    </ligand>
</feature>
<dbReference type="SMART" id="SM01005">
    <property type="entry name" value="Ala_racemase_C"/>
    <property type="match status" value="1"/>
</dbReference>
<organism evidence="8 9">
    <name type="scientific">candidate division TA06 bacterium B3_TA06</name>
    <dbReference type="NCBI Taxonomy" id="2012487"/>
    <lineage>
        <taxon>Bacteria</taxon>
        <taxon>Bacteria division TA06</taxon>
    </lineage>
</organism>
<evidence type="ECO:0000256" key="1">
    <source>
        <dbReference type="ARBA" id="ARBA00001933"/>
    </source>
</evidence>
<keyword evidence="2 4" id="KW-0663">Pyridoxal phosphate</keyword>
<dbReference type="PANTHER" id="PTHR30511:SF0">
    <property type="entry name" value="ALANINE RACEMASE, CATABOLIC-RELATED"/>
    <property type="match status" value="1"/>
</dbReference>
<keyword evidence="3 4" id="KW-0413">Isomerase</keyword>
<dbReference type="PROSITE" id="PS00395">
    <property type="entry name" value="ALANINE_RACEMASE"/>
    <property type="match status" value="1"/>
</dbReference>
<dbReference type="InterPro" id="IPR011079">
    <property type="entry name" value="Ala_racemase_C"/>
</dbReference>
<dbReference type="InterPro" id="IPR029066">
    <property type="entry name" value="PLP-binding_barrel"/>
</dbReference>
<dbReference type="InterPro" id="IPR009006">
    <property type="entry name" value="Ala_racemase/Decarboxylase_C"/>
</dbReference>
<feature type="modified residue" description="N6-(pyridoxal phosphate)lysine" evidence="4 5">
    <location>
        <position position="37"/>
    </location>
</feature>
<evidence type="ECO:0000256" key="3">
    <source>
        <dbReference type="ARBA" id="ARBA00023235"/>
    </source>
</evidence>
<feature type="active site" description="Proton acceptor; specific for D-alanine" evidence="4">
    <location>
        <position position="37"/>
    </location>
</feature>
<proteinExistence type="inferred from homology"/>
<evidence type="ECO:0000256" key="6">
    <source>
        <dbReference type="PIRSR" id="PIRSR600821-52"/>
    </source>
</evidence>
<dbReference type="EMBL" id="NJBO01000001">
    <property type="protein sequence ID" value="TKJ44253.1"/>
    <property type="molecule type" value="Genomic_DNA"/>
</dbReference>
<gene>
    <name evidence="8" type="primary">alr</name>
    <name evidence="8" type="ORF">CEE36_00490</name>
</gene>
<dbReference type="Proteomes" id="UP000317778">
    <property type="component" value="Unassembled WGS sequence"/>
</dbReference>
<feature type="domain" description="Alanine racemase C-terminal" evidence="7">
    <location>
        <begin position="242"/>
        <end position="370"/>
    </location>
</feature>
<comment type="function">
    <text evidence="4">Catalyzes the interconversion of L-alanine and D-alanine. May also act on other amino acids.</text>
</comment>
<dbReference type="InterPro" id="IPR000821">
    <property type="entry name" value="Ala_racemase"/>
</dbReference>
<accession>A0A532VAL8</accession>